<accession>A0A841HKC2</accession>
<sequence length="244" mass="26084">MKFSDEILMAYADGELDAATRTAIEEAMANDPRIAQAIERHRSLGRDLRSAFDPMLDEPMPEKLVIAATTAPATKPADVVSIDGARRPIKRSWSWPEWGAMAASLLIGIVITRLVTSTDDNVVARDGHMFAAGTLANALDQQASGASSESGVHVAITYRAKSGDYCRTFTMAEPAEVAGIACRQGDQWRLDTLAGGESTEASSNYRMAGTAMPPAILQTVQDSIAGEALDAAQEAAARERGWKE</sequence>
<dbReference type="Proteomes" id="UP000588068">
    <property type="component" value="Unassembled WGS sequence"/>
</dbReference>
<evidence type="ECO:0008006" key="3">
    <source>
        <dbReference type="Google" id="ProtNLM"/>
    </source>
</evidence>
<keyword evidence="2" id="KW-1185">Reference proteome</keyword>
<evidence type="ECO:0000313" key="1">
    <source>
        <dbReference type="EMBL" id="MBB6092678.1"/>
    </source>
</evidence>
<protein>
    <recommendedName>
        <fullName evidence="3">Anti-sigma factor</fullName>
    </recommendedName>
</protein>
<dbReference type="RefSeq" id="WP_184330464.1">
    <property type="nucleotide sequence ID" value="NZ_JACHHZ010000002.1"/>
</dbReference>
<dbReference type="EMBL" id="JACHHZ010000002">
    <property type="protein sequence ID" value="MBB6092678.1"/>
    <property type="molecule type" value="Genomic_DNA"/>
</dbReference>
<dbReference type="Gene3D" id="1.10.10.1320">
    <property type="entry name" value="Anti-sigma factor, zinc-finger domain"/>
    <property type="match status" value="1"/>
</dbReference>
<evidence type="ECO:0000313" key="2">
    <source>
        <dbReference type="Proteomes" id="UP000588068"/>
    </source>
</evidence>
<organism evidence="1 2">
    <name type="scientific">Povalibacter uvarum</name>
    <dbReference type="NCBI Taxonomy" id="732238"/>
    <lineage>
        <taxon>Bacteria</taxon>
        <taxon>Pseudomonadati</taxon>
        <taxon>Pseudomonadota</taxon>
        <taxon>Gammaproteobacteria</taxon>
        <taxon>Steroidobacterales</taxon>
        <taxon>Steroidobacteraceae</taxon>
        <taxon>Povalibacter</taxon>
    </lineage>
</organism>
<comment type="caution">
    <text evidence="1">The sequence shown here is derived from an EMBL/GenBank/DDBJ whole genome shotgun (WGS) entry which is preliminary data.</text>
</comment>
<reference evidence="1 2" key="1">
    <citation type="submission" date="2020-08" db="EMBL/GenBank/DDBJ databases">
        <title>Genomic Encyclopedia of Type Strains, Phase IV (KMG-IV): sequencing the most valuable type-strain genomes for metagenomic binning, comparative biology and taxonomic classification.</title>
        <authorList>
            <person name="Goeker M."/>
        </authorList>
    </citation>
    <scope>NUCLEOTIDE SEQUENCE [LARGE SCALE GENOMIC DNA]</scope>
    <source>
        <strain evidence="1 2">DSM 26723</strain>
    </source>
</reference>
<proteinExistence type="predicted"/>
<dbReference type="AlphaFoldDB" id="A0A841HKC2"/>
<gene>
    <name evidence="1" type="ORF">HNQ60_001556</name>
</gene>
<dbReference type="InterPro" id="IPR041916">
    <property type="entry name" value="Anti_sigma_zinc_sf"/>
</dbReference>
<name>A0A841HKC2_9GAMM</name>